<evidence type="ECO:0000313" key="4">
    <source>
        <dbReference type="Proteomes" id="UP001596472"/>
    </source>
</evidence>
<dbReference type="EMBL" id="JBHTBS010000007">
    <property type="protein sequence ID" value="MFC7338440.1"/>
    <property type="molecule type" value="Genomic_DNA"/>
</dbReference>
<proteinExistence type="inferred from homology"/>
<dbReference type="Proteomes" id="UP001596472">
    <property type="component" value="Unassembled WGS sequence"/>
</dbReference>
<evidence type="ECO:0000256" key="2">
    <source>
        <dbReference type="HAMAP-Rule" id="MF_00634"/>
    </source>
</evidence>
<accession>A0ABW2LA16</accession>
<dbReference type="SUPFAM" id="SSF69786">
    <property type="entry name" value="YggU-like"/>
    <property type="match status" value="1"/>
</dbReference>
<reference evidence="4" key="1">
    <citation type="journal article" date="2019" name="Int. J. Syst. Evol. Microbiol.">
        <title>The Global Catalogue of Microorganisms (GCM) 10K type strain sequencing project: providing services to taxonomists for standard genome sequencing and annotation.</title>
        <authorList>
            <consortium name="The Broad Institute Genomics Platform"/>
            <consortium name="The Broad Institute Genome Sequencing Center for Infectious Disease"/>
            <person name="Wu L."/>
            <person name="Ma J."/>
        </authorList>
    </citation>
    <scope>NUCLEOTIDE SEQUENCE [LARGE SCALE GENOMIC DNA]</scope>
    <source>
        <strain evidence="4">CGMCC 4.1467</strain>
    </source>
</reference>
<dbReference type="PANTHER" id="PTHR13420">
    <property type="entry name" value="UPF0235 PROTEIN C15ORF40"/>
    <property type="match status" value="1"/>
</dbReference>
<keyword evidence="4" id="KW-1185">Reference proteome</keyword>
<dbReference type="InterPro" id="IPR003746">
    <property type="entry name" value="DUF167"/>
</dbReference>
<dbReference type="Gene3D" id="3.30.1200.10">
    <property type="entry name" value="YggU-like"/>
    <property type="match status" value="1"/>
</dbReference>
<dbReference type="PANTHER" id="PTHR13420:SF7">
    <property type="entry name" value="UPF0235 PROTEIN C15ORF40"/>
    <property type="match status" value="1"/>
</dbReference>
<evidence type="ECO:0000313" key="3">
    <source>
        <dbReference type="EMBL" id="MFC7338440.1"/>
    </source>
</evidence>
<protein>
    <recommendedName>
        <fullName evidence="2">UPF0235 protein ACFQY0_14695</fullName>
    </recommendedName>
</protein>
<evidence type="ECO:0000256" key="1">
    <source>
        <dbReference type="ARBA" id="ARBA00010364"/>
    </source>
</evidence>
<name>A0ABW2LA16_9BACT</name>
<dbReference type="RefSeq" id="WP_379713763.1">
    <property type="nucleotide sequence ID" value="NZ_JBHTBS010000007.1"/>
</dbReference>
<comment type="similarity">
    <text evidence="1 2">Belongs to the UPF0235 family.</text>
</comment>
<dbReference type="InterPro" id="IPR036591">
    <property type="entry name" value="YggU-like_sf"/>
</dbReference>
<dbReference type="Pfam" id="PF02594">
    <property type="entry name" value="DUF167"/>
    <property type="match status" value="1"/>
</dbReference>
<dbReference type="SMART" id="SM01152">
    <property type="entry name" value="DUF167"/>
    <property type="match status" value="1"/>
</dbReference>
<dbReference type="HAMAP" id="MF_00634">
    <property type="entry name" value="UPF0235"/>
    <property type="match status" value="1"/>
</dbReference>
<comment type="caution">
    <text evidence="3">The sequence shown here is derived from an EMBL/GenBank/DDBJ whole genome shotgun (WGS) entry which is preliminary data.</text>
</comment>
<sequence length="83" mass="9144">MKLRVRAVPNAKRSEVVGWEEDPQAGRVLRVKIAAPPTEGKANAALRDFLAKALGVSKSQVRLEKGDTSRFKTFEVPDGVEIR</sequence>
<gene>
    <name evidence="3" type="ORF">ACFQY0_14695</name>
</gene>
<organism evidence="3 4">
    <name type="scientific">Haloferula chungangensis</name>
    <dbReference type="NCBI Taxonomy" id="1048331"/>
    <lineage>
        <taxon>Bacteria</taxon>
        <taxon>Pseudomonadati</taxon>
        <taxon>Verrucomicrobiota</taxon>
        <taxon>Verrucomicrobiia</taxon>
        <taxon>Verrucomicrobiales</taxon>
        <taxon>Verrucomicrobiaceae</taxon>
        <taxon>Haloferula</taxon>
    </lineage>
</organism>
<dbReference type="NCBIfam" id="TIGR00251">
    <property type="entry name" value="DUF167 family protein"/>
    <property type="match status" value="1"/>
</dbReference>